<keyword evidence="6" id="KW-1185">Reference proteome</keyword>
<organism evidence="4 6">
    <name type="scientific">Medicago truncatula</name>
    <name type="common">Barrel medic</name>
    <name type="synonym">Medicago tribuloides</name>
    <dbReference type="NCBI Taxonomy" id="3880"/>
    <lineage>
        <taxon>Eukaryota</taxon>
        <taxon>Viridiplantae</taxon>
        <taxon>Streptophyta</taxon>
        <taxon>Embryophyta</taxon>
        <taxon>Tracheophyta</taxon>
        <taxon>Spermatophyta</taxon>
        <taxon>Magnoliopsida</taxon>
        <taxon>eudicotyledons</taxon>
        <taxon>Gunneridae</taxon>
        <taxon>Pentapetalae</taxon>
        <taxon>rosids</taxon>
        <taxon>fabids</taxon>
        <taxon>Fabales</taxon>
        <taxon>Fabaceae</taxon>
        <taxon>Papilionoideae</taxon>
        <taxon>50 kb inversion clade</taxon>
        <taxon>NPAAA clade</taxon>
        <taxon>Hologalegina</taxon>
        <taxon>IRL clade</taxon>
        <taxon>Trifolieae</taxon>
        <taxon>Medicago</taxon>
    </lineage>
</organism>
<proteinExistence type="predicted"/>
<dbReference type="EnsemblPlants" id="AES60446">
    <property type="protein sequence ID" value="AES60446"/>
    <property type="gene ID" value="MTR_1g045800"/>
</dbReference>
<dbReference type="SUPFAM" id="SSF54427">
    <property type="entry name" value="NTF2-like"/>
    <property type="match status" value="1"/>
</dbReference>
<evidence type="ECO:0000259" key="3">
    <source>
        <dbReference type="PROSITE" id="PS50177"/>
    </source>
</evidence>
<dbReference type="SUPFAM" id="SSF54928">
    <property type="entry name" value="RNA-binding domain, RBD"/>
    <property type="match status" value="1"/>
</dbReference>
<keyword evidence="1" id="KW-0694">RNA-binding</keyword>
<dbReference type="Gene3D" id="3.10.450.50">
    <property type="match status" value="1"/>
</dbReference>
<evidence type="ECO:0000256" key="1">
    <source>
        <dbReference type="ARBA" id="ARBA00022884"/>
    </source>
</evidence>
<dbReference type="Pfam" id="PF02136">
    <property type="entry name" value="NTF2"/>
    <property type="match status" value="1"/>
</dbReference>
<dbReference type="Proteomes" id="UP000002051">
    <property type="component" value="Unassembled WGS sequence"/>
</dbReference>
<evidence type="ECO:0000313" key="6">
    <source>
        <dbReference type="Proteomes" id="UP000002051"/>
    </source>
</evidence>
<dbReference type="PROSITE" id="PS50177">
    <property type="entry name" value="NTF2_DOMAIN"/>
    <property type="match status" value="1"/>
</dbReference>
<dbReference type="OMA" id="HSTNTIE"/>
<dbReference type="Gene3D" id="3.30.70.330">
    <property type="match status" value="1"/>
</dbReference>
<reference evidence="4 6" key="1">
    <citation type="journal article" date="2011" name="Nature">
        <title>The Medicago genome provides insight into the evolution of rhizobial symbioses.</title>
        <authorList>
            <person name="Young N.D."/>
            <person name="Debelle F."/>
            <person name="Oldroyd G.E."/>
            <person name="Geurts R."/>
            <person name="Cannon S.B."/>
            <person name="Udvardi M.K."/>
            <person name="Benedito V.A."/>
            <person name="Mayer K.F."/>
            <person name="Gouzy J."/>
            <person name="Schoof H."/>
            <person name="Van de Peer Y."/>
            <person name="Proost S."/>
            <person name="Cook D.R."/>
            <person name="Meyers B.C."/>
            <person name="Spannagl M."/>
            <person name="Cheung F."/>
            <person name="De Mita S."/>
            <person name="Krishnakumar V."/>
            <person name="Gundlach H."/>
            <person name="Zhou S."/>
            <person name="Mudge J."/>
            <person name="Bharti A.K."/>
            <person name="Murray J.D."/>
            <person name="Naoumkina M.A."/>
            <person name="Rosen B."/>
            <person name="Silverstein K.A."/>
            <person name="Tang H."/>
            <person name="Rombauts S."/>
            <person name="Zhao P.X."/>
            <person name="Zhou P."/>
            <person name="Barbe V."/>
            <person name="Bardou P."/>
            <person name="Bechner M."/>
            <person name="Bellec A."/>
            <person name="Berger A."/>
            <person name="Berges H."/>
            <person name="Bidwell S."/>
            <person name="Bisseling T."/>
            <person name="Choisne N."/>
            <person name="Couloux A."/>
            <person name="Denny R."/>
            <person name="Deshpande S."/>
            <person name="Dai X."/>
            <person name="Doyle J.J."/>
            <person name="Dudez A.M."/>
            <person name="Farmer A.D."/>
            <person name="Fouteau S."/>
            <person name="Franken C."/>
            <person name="Gibelin C."/>
            <person name="Gish J."/>
            <person name="Goldstein S."/>
            <person name="Gonzalez A.J."/>
            <person name="Green P.J."/>
            <person name="Hallab A."/>
            <person name="Hartog M."/>
            <person name="Hua A."/>
            <person name="Humphray S.J."/>
            <person name="Jeong D.H."/>
            <person name="Jing Y."/>
            <person name="Jocker A."/>
            <person name="Kenton S.M."/>
            <person name="Kim D.J."/>
            <person name="Klee K."/>
            <person name="Lai H."/>
            <person name="Lang C."/>
            <person name="Lin S."/>
            <person name="Macmil S.L."/>
            <person name="Magdelenat G."/>
            <person name="Matthews L."/>
            <person name="McCorrison J."/>
            <person name="Monaghan E.L."/>
            <person name="Mun J.H."/>
            <person name="Najar F.Z."/>
            <person name="Nicholson C."/>
            <person name="Noirot C."/>
            <person name="O'Bleness M."/>
            <person name="Paule C.R."/>
            <person name="Poulain J."/>
            <person name="Prion F."/>
            <person name="Qin B."/>
            <person name="Qu C."/>
            <person name="Retzel E.F."/>
            <person name="Riddle C."/>
            <person name="Sallet E."/>
            <person name="Samain S."/>
            <person name="Samson N."/>
            <person name="Sanders I."/>
            <person name="Saurat O."/>
            <person name="Scarpelli C."/>
            <person name="Schiex T."/>
            <person name="Segurens B."/>
            <person name="Severin A.J."/>
            <person name="Sherrier D.J."/>
            <person name="Shi R."/>
            <person name="Sims S."/>
            <person name="Singer S.R."/>
            <person name="Sinharoy S."/>
            <person name="Sterck L."/>
            <person name="Viollet A."/>
            <person name="Wang B.B."/>
            <person name="Wang K."/>
            <person name="Wang M."/>
            <person name="Wang X."/>
            <person name="Warfsmann J."/>
            <person name="Weissenbach J."/>
            <person name="White D.D."/>
            <person name="White J.D."/>
            <person name="Wiley G.B."/>
            <person name="Wincker P."/>
            <person name="Xing Y."/>
            <person name="Yang L."/>
            <person name="Yao Z."/>
            <person name="Ying F."/>
            <person name="Zhai J."/>
            <person name="Zhou L."/>
            <person name="Zuber A."/>
            <person name="Denarie J."/>
            <person name="Dixon R.A."/>
            <person name="May G.D."/>
            <person name="Schwartz D.C."/>
            <person name="Rogers J."/>
            <person name="Quetier F."/>
            <person name="Town C.D."/>
            <person name="Roe B.A."/>
        </authorList>
    </citation>
    <scope>NUCLEOTIDE SEQUENCE [LARGE SCALE GENOMIC DNA]</scope>
    <source>
        <strain evidence="4">A17</strain>
        <strain evidence="5 6">cv. Jemalong A17</strain>
    </source>
</reference>
<dbReference type="STRING" id="3880.G7I6R2"/>
<feature type="region of interest" description="Disordered" evidence="2">
    <location>
        <begin position="336"/>
        <end position="416"/>
    </location>
</feature>
<dbReference type="GO" id="GO:0003729">
    <property type="term" value="F:mRNA binding"/>
    <property type="evidence" value="ECO:0000318"/>
    <property type="project" value="GO_Central"/>
</dbReference>
<dbReference type="AlphaFoldDB" id="G7I6R2"/>
<feature type="compositionally biased region" description="Basic and acidic residues" evidence="2">
    <location>
        <begin position="197"/>
        <end position="211"/>
    </location>
</feature>
<reference evidence="4 6" key="2">
    <citation type="journal article" date="2014" name="BMC Genomics">
        <title>An improved genome release (version Mt4.0) for the model legume Medicago truncatula.</title>
        <authorList>
            <person name="Tang H."/>
            <person name="Krishnakumar V."/>
            <person name="Bidwell S."/>
            <person name="Rosen B."/>
            <person name="Chan A."/>
            <person name="Zhou S."/>
            <person name="Gentzbittel L."/>
            <person name="Childs K.L."/>
            <person name="Yandell M."/>
            <person name="Gundlach H."/>
            <person name="Mayer K.F."/>
            <person name="Schwartz D.C."/>
            <person name="Town C.D."/>
        </authorList>
    </citation>
    <scope>GENOME REANNOTATION</scope>
    <source>
        <strain evidence="5 6">cv. Jemalong A17</strain>
    </source>
</reference>
<dbReference type="InterPro" id="IPR032710">
    <property type="entry name" value="NTF2-like_dom_sf"/>
</dbReference>
<name>G7I6R2_MEDTR</name>
<sequence>MATPFPIPLTAAQIGTYFVGQYYHVLQNQPELVHQFYSDASTMLRIDGNARETATAMLQIHTLVMSLSYTGIEIKTAHSLESWSGGAIVMVSGSVQIKDNLRRKFMQTFFLAPQEKGFFVLNDIFHFVEDDLIHHHHHQAVLLAQSNLDSKLNVPSTINMPVSNYMPSGDIQARIVGRTNEVKENGVADNYGYSEQRIQRGPDSEHIREDNAAEDSNGSLHSSGNAVQDHLPASPEEPAGEPQKHTYASILRVAKGQSTPVASQPSHKNVSPSEWDYIPPSSNQQSTASANAFERSEPDAVEELPAAEYEDEIKSVYVRNLTPTVSPSEIEEEFKNFGRIRPDGVVIRSRRGSYQSDAPRGRFNSRSYGRGNGQDGGDREYNKPRGNGYYRPNPRQERGYSGHQMPRNGQNLAESS</sequence>
<evidence type="ECO:0000313" key="4">
    <source>
        <dbReference type="EMBL" id="AES60446.1"/>
    </source>
</evidence>
<dbReference type="eggNOG" id="KOG0116">
    <property type="taxonomic scope" value="Eukaryota"/>
</dbReference>
<dbReference type="FunFam" id="3.10.450.50:FF:000003">
    <property type="entry name" value="Nuclear transport factor 2 family protein"/>
    <property type="match status" value="1"/>
</dbReference>
<dbReference type="GO" id="GO:0005829">
    <property type="term" value="C:cytosol"/>
    <property type="evidence" value="ECO:0000318"/>
    <property type="project" value="GO_Central"/>
</dbReference>
<dbReference type="InterPro" id="IPR002075">
    <property type="entry name" value="NTF2_dom"/>
</dbReference>
<feature type="region of interest" description="Disordered" evidence="2">
    <location>
        <begin position="255"/>
        <end position="299"/>
    </location>
</feature>
<gene>
    <name evidence="4" type="ordered locus">MTR_1g045800</name>
</gene>
<evidence type="ECO:0000313" key="5">
    <source>
        <dbReference type="EnsemblPlants" id="AES60446"/>
    </source>
</evidence>
<accession>G7I6R2</accession>
<evidence type="ECO:0000256" key="2">
    <source>
        <dbReference type="SAM" id="MobiDB-lite"/>
    </source>
</evidence>
<dbReference type="InterPro" id="IPR018222">
    <property type="entry name" value="Nuclear_transport_factor_2_euk"/>
</dbReference>
<dbReference type="CDD" id="cd00780">
    <property type="entry name" value="NTF2"/>
    <property type="match status" value="1"/>
</dbReference>
<dbReference type="InterPro" id="IPR012677">
    <property type="entry name" value="Nucleotide-bd_a/b_plait_sf"/>
</dbReference>
<protein>
    <submittedName>
        <fullName evidence="4">Ras-GTPase-activating protein-binding protein</fullName>
    </submittedName>
</protein>
<dbReference type="HOGENOM" id="CLU_026954_0_0_1"/>
<feature type="compositionally biased region" description="Polar residues" evidence="2">
    <location>
        <begin position="256"/>
        <end position="272"/>
    </location>
</feature>
<feature type="compositionally biased region" description="Polar residues" evidence="2">
    <location>
        <begin position="214"/>
        <end position="226"/>
    </location>
</feature>
<dbReference type="EMBL" id="CM001217">
    <property type="protein sequence ID" value="AES60446.1"/>
    <property type="molecule type" value="Genomic_DNA"/>
</dbReference>
<dbReference type="InterPro" id="IPR039539">
    <property type="entry name" value="Ras_GTPase_bind_prot"/>
</dbReference>
<dbReference type="PANTHER" id="PTHR10693">
    <property type="entry name" value="RAS GTPASE-ACTIVATING PROTEIN-BINDING PROTEIN"/>
    <property type="match status" value="1"/>
</dbReference>
<dbReference type="PaxDb" id="3880-AES60446"/>
<reference evidence="5" key="3">
    <citation type="submission" date="2015-04" db="UniProtKB">
        <authorList>
            <consortium name="EnsemblPlants"/>
        </authorList>
    </citation>
    <scope>IDENTIFICATION</scope>
    <source>
        <strain evidence="5">cv. Jemalong A17</strain>
    </source>
</reference>
<feature type="compositionally biased region" description="Low complexity" evidence="2">
    <location>
        <begin position="281"/>
        <end position="292"/>
    </location>
</feature>
<feature type="compositionally biased region" description="Polar residues" evidence="2">
    <location>
        <begin position="407"/>
        <end position="416"/>
    </location>
</feature>
<feature type="domain" description="NTF2" evidence="3">
    <location>
        <begin position="14"/>
        <end position="127"/>
    </location>
</feature>
<dbReference type="InterPro" id="IPR035979">
    <property type="entry name" value="RBD_domain_sf"/>
</dbReference>
<dbReference type="PANTHER" id="PTHR10693:SF58">
    <property type="entry name" value="OS02G0131700 PROTEIN"/>
    <property type="match status" value="1"/>
</dbReference>
<feature type="region of interest" description="Disordered" evidence="2">
    <location>
        <begin position="186"/>
        <end position="243"/>
    </location>
</feature>